<name>A0A927GRN2_9BACL</name>
<dbReference type="NCBIfam" id="TIGR02550">
    <property type="entry name" value="flagell_flgL"/>
    <property type="match status" value="1"/>
</dbReference>
<dbReference type="Pfam" id="PF00669">
    <property type="entry name" value="Flagellin_N"/>
    <property type="match status" value="1"/>
</dbReference>
<sequence length="301" mass="33284">MLRVTPGMMHMQLSRNINRNLSQMQQLQNQTSTGRKINNPSDDPVGITYSLRYRTEIAANEQYQENVDSALSWLDFNDTVLAQTGDVLARLKELTVQGSNGTNPDVSLDNISKEIRQLKDQLIEIANSEINGKYVFNGQMYSERPYNTSDPAFDAASVVTDEAAINYAVGVNVSLKINISGNEVFGAPAEADNLFATIDRIVTALESGQYADVTAELGNIESRMDKTLIARAEIGAKVNRVELMQNRLADLKLNLTDLQSKTEDADFEKLLIDSKINEAIYQASLSVGAKIITPSLLDFIR</sequence>
<proteinExistence type="predicted"/>
<gene>
    <name evidence="2" type="primary">flgL</name>
    <name evidence="2" type="ORF">IDH44_11585</name>
</gene>
<accession>A0A927GRN2</accession>
<comment type="caution">
    <text evidence="2">The sequence shown here is derived from an EMBL/GenBank/DDBJ whole genome shotgun (WGS) entry which is preliminary data.</text>
</comment>
<dbReference type="GO" id="GO:0071973">
    <property type="term" value="P:bacterial-type flagellum-dependent cell motility"/>
    <property type="evidence" value="ECO:0007669"/>
    <property type="project" value="InterPro"/>
</dbReference>
<dbReference type="GO" id="GO:0009424">
    <property type="term" value="C:bacterial-type flagellum hook"/>
    <property type="evidence" value="ECO:0007669"/>
    <property type="project" value="InterPro"/>
</dbReference>
<dbReference type="Gene3D" id="1.20.1330.10">
    <property type="entry name" value="f41 fragment of flagellin, N-terminal domain"/>
    <property type="match status" value="1"/>
</dbReference>
<keyword evidence="3" id="KW-1185">Reference proteome</keyword>
<dbReference type="Proteomes" id="UP000621560">
    <property type="component" value="Unassembled WGS sequence"/>
</dbReference>
<organism evidence="2 3">
    <name type="scientific">Paenibacillus sabuli</name>
    <dbReference type="NCBI Taxonomy" id="2772509"/>
    <lineage>
        <taxon>Bacteria</taxon>
        <taxon>Bacillati</taxon>
        <taxon>Bacillota</taxon>
        <taxon>Bacilli</taxon>
        <taxon>Bacillales</taxon>
        <taxon>Paenibacillaceae</taxon>
        <taxon>Paenibacillus</taxon>
    </lineage>
</organism>
<keyword evidence="2" id="KW-0966">Cell projection</keyword>
<dbReference type="InterPro" id="IPR001029">
    <property type="entry name" value="Flagellin_N"/>
</dbReference>
<evidence type="ECO:0000313" key="2">
    <source>
        <dbReference type="EMBL" id="MBD2845834.1"/>
    </source>
</evidence>
<dbReference type="GO" id="GO:0005198">
    <property type="term" value="F:structural molecule activity"/>
    <property type="evidence" value="ECO:0007669"/>
    <property type="project" value="InterPro"/>
</dbReference>
<dbReference type="SUPFAM" id="SSF64518">
    <property type="entry name" value="Phase 1 flagellin"/>
    <property type="match status" value="1"/>
</dbReference>
<keyword evidence="2" id="KW-0282">Flagellum</keyword>
<dbReference type="InterPro" id="IPR013384">
    <property type="entry name" value="Flagell_FlgL"/>
</dbReference>
<reference evidence="2" key="1">
    <citation type="submission" date="2020-09" db="EMBL/GenBank/DDBJ databases">
        <title>A novel bacterium of genus Paenibacillus, isolated from South China Sea.</title>
        <authorList>
            <person name="Huang H."/>
            <person name="Mo K."/>
            <person name="Hu Y."/>
        </authorList>
    </citation>
    <scope>NUCLEOTIDE SEQUENCE</scope>
    <source>
        <strain evidence="2">IB182496</strain>
    </source>
</reference>
<dbReference type="RefSeq" id="WP_190917808.1">
    <property type="nucleotide sequence ID" value="NZ_JACXIZ010000019.1"/>
</dbReference>
<dbReference type="AlphaFoldDB" id="A0A927GRN2"/>
<dbReference type="PANTHER" id="PTHR42792:SF1">
    <property type="entry name" value="FLAGELLAR HOOK-ASSOCIATED PROTEIN 3"/>
    <property type="match status" value="1"/>
</dbReference>
<dbReference type="PANTHER" id="PTHR42792">
    <property type="entry name" value="FLAGELLIN"/>
    <property type="match status" value="1"/>
</dbReference>
<evidence type="ECO:0000259" key="1">
    <source>
        <dbReference type="Pfam" id="PF00669"/>
    </source>
</evidence>
<keyword evidence="2" id="KW-0969">Cilium</keyword>
<feature type="domain" description="Flagellin N-terminal" evidence="1">
    <location>
        <begin position="8"/>
        <end position="139"/>
    </location>
</feature>
<evidence type="ECO:0000313" key="3">
    <source>
        <dbReference type="Proteomes" id="UP000621560"/>
    </source>
</evidence>
<dbReference type="InterPro" id="IPR001492">
    <property type="entry name" value="Flagellin"/>
</dbReference>
<protein>
    <submittedName>
        <fullName evidence="2">Flagellar hook-associated protein FlgL</fullName>
    </submittedName>
</protein>
<dbReference type="EMBL" id="JACXIZ010000019">
    <property type="protein sequence ID" value="MBD2845834.1"/>
    <property type="molecule type" value="Genomic_DNA"/>
</dbReference>